<dbReference type="Proteomes" id="UP001268089">
    <property type="component" value="Unassembled WGS sequence"/>
</dbReference>
<protein>
    <recommendedName>
        <fullName evidence="2">Bulb-type lectin domain-containing protein</fullName>
    </recommendedName>
</protein>
<dbReference type="RefSeq" id="WP_310342216.1">
    <property type="nucleotide sequence ID" value="NZ_JAVDXO010000004.1"/>
</dbReference>
<dbReference type="PROSITE" id="PS50927">
    <property type="entry name" value="BULB_LECTIN"/>
    <property type="match status" value="1"/>
</dbReference>
<feature type="chain" id="PRO_5046078655" description="Bulb-type lectin domain-containing protein" evidence="1">
    <location>
        <begin position="35"/>
        <end position="677"/>
    </location>
</feature>
<comment type="caution">
    <text evidence="3">The sequence shown here is derived from an EMBL/GenBank/DDBJ whole genome shotgun (WGS) entry which is preliminary data.</text>
</comment>
<dbReference type="InterPro" id="IPR036426">
    <property type="entry name" value="Bulb-type_lectin_dom_sf"/>
</dbReference>
<organism evidence="3 4">
    <name type="scientific">Rhodoferax saidenbachensis</name>
    <dbReference type="NCBI Taxonomy" id="1484693"/>
    <lineage>
        <taxon>Bacteria</taxon>
        <taxon>Pseudomonadati</taxon>
        <taxon>Pseudomonadota</taxon>
        <taxon>Betaproteobacteria</taxon>
        <taxon>Burkholderiales</taxon>
        <taxon>Comamonadaceae</taxon>
        <taxon>Rhodoferax</taxon>
    </lineage>
</organism>
<gene>
    <name evidence="3" type="ORF">J2X15_002030</name>
</gene>
<reference evidence="3 4" key="1">
    <citation type="submission" date="2023-07" db="EMBL/GenBank/DDBJ databases">
        <title>Sorghum-associated microbial communities from plants grown in Nebraska, USA.</title>
        <authorList>
            <person name="Schachtman D."/>
        </authorList>
    </citation>
    <scope>NUCLEOTIDE SEQUENCE [LARGE SCALE GENOMIC DNA]</scope>
    <source>
        <strain evidence="3 4">BE308</strain>
    </source>
</reference>
<keyword evidence="4" id="KW-1185">Reference proteome</keyword>
<dbReference type="EMBL" id="JAVDXO010000004">
    <property type="protein sequence ID" value="MDR7306744.1"/>
    <property type="molecule type" value="Genomic_DNA"/>
</dbReference>
<proteinExistence type="predicted"/>
<evidence type="ECO:0000259" key="2">
    <source>
        <dbReference type="PROSITE" id="PS50927"/>
    </source>
</evidence>
<dbReference type="SUPFAM" id="SSF51110">
    <property type="entry name" value="alpha-D-mannose-specific plant lectins"/>
    <property type="match status" value="1"/>
</dbReference>
<evidence type="ECO:0000313" key="3">
    <source>
        <dbReference type="EMBL" id="MDR7306744.1"/>
    </source>
</evidence>
<evidence type="ECO:0000256" key="1">
    <source>
        <dbReference type="SAM" id="SignalP"/>
    </source>
</evidence>
<name>A0ABU1ZMI4_9BURK</name>
<dbReference type="InterPro" id="IPR001480">
    <property type="entry name" value="Bulb-type_lectin_dom"/>
</dbReference>
<feature type="domain" description="Bulb-type lectin" evidence="2">
    <location>
        <begin position="245"/>
        <end position="368"/>
    </location>
</feature>
<accession>A0ABU1ZMI4</accession>
<dbReference type="Gene3D" id="2.90.10.10">
    <property type="entry name" value="Bulb-type lectin domain"/>
    <property type="match status" value="2"/>
</dbReference>
<keyword evidence="1" id="KW-0732">Signal</keyword>
<feature type="signal peptide" evidence="1">
    <location>
        <begin position="1"/>
        <end position="34"/>
    </location>
</feature>
<evidence type="ECO:0000313" key="4">
    <source>
        <dbReference type="Proteomes" id="UP001268089"/>
    </source>
</evidence>
<sequence>MWIQHLIALVRRIALFKTLAAVALLAVCASAVHAQDRRLMVLDPTFYLNKYPDLLAAFGPNNTEAAKQHWLNYGIKEGRQSSFVFSLPAYQARNPDILWDRNIRSYEAVLNYYVNQGFKETRDTTPQDTPFDMPMGFDPDFYRQYYPDLARAFGTNFGALTRHWRENGSREGRLPSRKALSEALALGVDPEFYANRYSDLRNAFRLNALALVQHYQNIGRTEGRFAMPGVENAFEAGPPSSGHGRQYLRKGDWLSTDQYLRSASRAYIAVQQGDGNFCVYKVGSPQDPTYPGLNWCSRNAPAPAGQYFTIFQGDGNLCTYAGTGPADNKGFITCPSGPRNGDFYLIVQDDGNLVMYPGKNPATRKGDANWNVGYYKNPRQSPGQWITNAANTVANGTVMAANTVANAAVIAANATASGVTNAANTVAGGTTQLANTIASGTVMAANTVASTTVDVANQTAAFATLVIDMMRNNCSSYSKFFPDPLAGGLVGMAQVINATHSNAITGEVTACASEFKSGFYCQIPEEIVSLVSDVKSLGDVAKRAAEQAITKECAASFALTAPPMLMVQAPLACGAIKSMVEDSIKMTTCLIAAEKDGVLGQLISESGEGGGNISTAQACQVAGKVTLKIAKKQLTKQIPPGSQAAKVWSYFSKGALANKAGGEIYTRLMSLDACKGM</sequence>